<reference evidence="1 2" key="1">
    <citation type="submission" date="2018-06" db="EMBL/GenBank/DDBJ databases">
        <title>Comparative genomics reveals the genomic features of Rhizophagus irregularis, R. cerebriforme, R. diaphanum and Gigaspora rosea, and their symbiotic lifestyle signature.</title>
        <authorList>
            <person name="Morin E."/>
            <person name="San Clemente H."/>
            <person name="Chen E.C.H."/>
            <person name="De La Providencia I."/>
            <person name="Hainaut M."/>
            <person name="Kuo A."/>
            <person name="Kohler A."/>
            <person name="Murat C."/>
            <person name="Tang N."/>
            <person name="Roy S."/>
            <person name="Loubradou J."/>
            <person name="Henrissat B."/>
            <person name="Grigoriev I.V."/>
            <person name="Corradi N."/>
            <person name="Roux C."/>
            <person name="Martin F.M."/>
        </authorList>
    </citation>
    <scope>NUCLEOTIDE SEQUENCE [LARGE SCALE GENOMIC DNA]</scope>
    <source>
        <strain evidence="1 2">DAOM 227022</strain>
    </source>
</reference>
<comment type="caution">
    <text evidence="1">The sequence shown here is derived from an EMBL/GenBank/DDBJ whole genome shotgun (WGS) entry which is preliminary data.</text>
</comment>
<evidence type="ECO:0000313" key="1">
    <source>
        <dbReference type="EMBL" id="RIA80485.1"/>
    </source>
</evidence>
<dbReference type="OrthoDB" id="2303332at2759"/>
<proteinExistence type="predicted"/>
<dbReference type="EMBL" id="QKYT01000956">
    <property type="protein sequence ID" value="RIA80485.1"/>
    <property type="molecule type" value="Genomic_DNA"/>
</dbReference>
<sequence length="254" mass="29386">MIDNDANKKLDINIQYMKSDVCSFQGMMTEEELKMSSTFPLFRGVFNSDKIKNAWGEIQALSTNDARNERENPLKRARIGRRVDMKSTLVKTSNKFEVIYGEVAGGLGPFGIPTACRKKRYLDKVKLMVIMRDGINRLLKECKYVSNEERTNLIVYGWLQIGLELNFYAMDWFGAGIYRFGLIDRCRLPSDEDEFGMLEDSYCILKLLENKALETEKVVKKLLLENTKGKRRQTISRNEAELNENRTPQKIKPN</sequence>
<protein>
    <submittedName>
        <fullName evidence="1">Uncharacterized protein</fullName>
    </submittedName>
</protein>
<accession>A0A397S854</accession>
<name>A0A397S854_9GLOM</name>
<gene>
    <name evidence="1" type="ORF">C1645_602756</name>
</gene>
<keyword evidence="2" id="KW-1185">Reference proteome</keyword>
<dbReference type="Proteomes" id="UP000265703">
    <property type="component" value="Unassembled WGS sequence"/>
</dbReference>
<dbReference type="AlphaFoldDB" id="A0A397S854"/>
<evidence type="ECO:0000313" key="2">
    <source>
        <dbReference type="Proteomes" id="UP000265703"/>
    </source>
</evidence>
<organism evidence="1 2">
    <name type="scientific">Glomus cerebriforme</name>
    <dbReference type="NCBI Taxonomy" id="658196"/>
    <lineage>
        <taxon>Eukaryota</taxon>
        <taxon>Fungi</taxon>
        <taxon>Fungi incertae sedis</taxon>
        <taxon>Mucoromycota</taxon>
        <taxon>Glomeromycotina</taxon>
        <taxon>Glomeromycetes</taxon>
        <taxon>Glomerales</taxon>
        <taxon>Glomeraceae</taxon>
        <taxon>Glomus</taxon>
    </lineage>
</organism>